<feature type="compositionally biased region" description="Low complexity" evidence="4">
    <location>
        <begin position="756"/>
        <end position="765"/>
    </location>
</feature>
<dbReference type="InterPro" id="IPR008258">
    <property type="entry name" value="Transglycosylase_SLT_dom_1"/>
</dbReference>
<comment type="similarity">
    <text evidence="2">Belongs to the virb1 family.</text>
</comment>
<dbReference type="GO" id="GO:0004553">
    <property type="term" value="F:hydrolase activity, hydrolyzing O-glycosyl compounds"/>
    <property type="evidence" value="ECO:0007669"/>
    <property type="project" value="InterPro"/>
</dbReference>
<dbReference type="Pfam" id="PF01464">
    <property type="entry name" value="SLT"/>
    <property type="match status" value="1"/>
</dbReference>
<dbReference type="OrthoDB" id="9815002at2"/>
<sequence>MTPTDRQIRKLNPFIRKTLLIAGVSALTLGTLQPVAAQDDPAPEVNDVPQATMPMPTDTARPYIPSGLSGNDMDLLEQALSAAKSRNFAQADSLAAGLSNPVARKIVTWTIINNDGNIYSFAALDAARRDLWGWPRESKRQIAAEKLIGLSGMTAQQIVDWFKGAPPQTTEGATALISAYGNLARTDEARALAKSWWRTKVFDSLAQANFYQAFGTYLNQDDHKARLLCLEINYQNANSQTIRDMTAYVGQHDADVANAVIAMRTGSAASDGLYQTALAGDPHNPALAFARAKYLNGKGLETLGFQLLPDLPQASASPEAASQLYSLRLGYFKAALKARNYRTAYDAMNNGGFDPGESMAEAEFFAGWMALLKLNDTDSAIRHFQALATAGTSPITQGRANYWLGRAYEARNHPALNGIDADATLAQRYYEQGGQYIYAFYGQMAAEKAGIKTITLGKDPVPSAADRARFEGREMIKAARLLGQAGELDLFRALVLHLDDVMPNAEEEALLVDLVGQYDSQLMAMKVARVAMQRGFYLPERAYPVRSVPNVSGPEPAFVLAITRQESSFDPSVRSGANARGMMQLIPSTGRAVARRLGIGYSGDAALYEPEYNMTLGKYHLGELVDKFDGSYIMAAAGYNAGPSRMQTWIDTCGDPRGATADPLSFIECHPFTETRNYMMRVTENMRVYRARLNGGTAPLTAMADVQRGFPGPIGPFTGPEFSDVASPDAPISYADYNKGVTSNAAAAAQLTGTATAPAPTTMAPVPNPPVSMRPVPNPVAKAEPAKKKTTAKAAKKKRPSL</sequence>
<feature type="domain" description="Transglycosylase SLT" evidence="6">
    <location>
        <begin position="555"/>
        <end position="652"/>
    </location>
</feature>
<evidence type="ECO:0000313" key="7">
    <source>
        <dbReference type="EMBL" id="SCW30234.1"/>
    </source>
</evidence>
<dbReference type="Gene3D" id="1.10.530.10">
    <property type="match status" value="1"/>
</dbReference>
<gene>
    <name evidence="7" type="ORF">SAMN02927928_0272</name>
</gene>
<accession>A0A1G4PD88</accession>
<keyword evidence="3 5" id="KW-0732">Signal</keyword>
<dbReference type="PROSITE" id="PS00922">
    <property type="entry name" value="TRANSGLYCOSYLASE"/>
    <property type="match status" value="1"/>
</dbReference>
<dbReference type="PANTHER" id="PTHR37423">
    <property type="entry name" value="SOLUBLE LYTIC MUREIN TRANSGLYCOSYLASE-RELATED"/>
    <property type="match status" value="1"/>
</dbReference>
<evidence type="ECO:0000259" key="6">
    <source>
        <dbReference type="Pfam" id="PF01464"/>
    </source>
</evidence>
<dbReference type="GO" id="GO:0042597">
    <property type="term" value="C:periplasmic space"/>
    <property type="evidence" value="ECO:0007669"/>
    <property type="project" value="InterPro"/>
</dbReference>
<evidence type="ECO:0000256" key="3">
    <source>
        <dbReference type="ARBA" id="ARBA00022729"/>
    </source>
</evidence>
<comment type="similarity">
    <text evidence="1">Belongs to the transglycosylase Slt family.</text>
</comment>
<feature type="region of interest" description="Disordered" evidence="4">
    <location>
        <begin position="756"/>
        <end position="802"/>
    </location>
</feature>
<dbReference type="PANTHER" id="PTHR37423:SF2">
    <property type="entry name" value="MEMBRANE-BOUND LYTIC MUREIN TRANSGLYCOSYLASE C"/>
    <property type="match status" value="1"/>
</dbReference>
<dbReference type="SUPFAM" id="SSF53955">
    <property type="entry name" value="Lysozyme-like"/>
    <property type="match status" value="1"/>
</dbReference>
<feature type="compositionally biased region" description="Basic residues" evidence="4">
    <location>
        <begin position="788"/>
        <end position="802"/>
    </location>
</feature>
<dbReference type="InterPro" id="IPR008939">
    <property type="entry name" value="Lytic_TGlycosylase_superhlx_U"/>
</dbReference>
<dbReference type="STRING" id="260084.SAMN02927928_0272"/>
<evidence type="ECO:0000256" key="1">
    <source>
        <dbReference type="ARBA" id="ARBA00007734"/>
    </source>
</evidence>
<evidence type="ECO:0000313" key="8">
    <source>
        <dbReference type="Proteomes" id="UP000199150"/>
    </source>
</evidence>
<dbReference type="RefSeq" id="WP_090642754.1">
    <property type="nucleotide sequence ID" value="NZ_CBCRYE010000001.1"/>
</dbReference>
<name>A0A1G4PD88_9CAUL</name>
<protein>
    <submittedName>
        <fullName evidence="7">Soluble lytic murein transglycosylase</fullName>
    </submittedName>
</protein>
<reference evidence="8" key="1">
    <citation type="submission" date="2016-10" db="EMBL/GenBank/DDBJ databases">
        <authorList>
            <person name="Varghese N."/>
            <person name="Submissions S."/>
        </authorList>
    </citation>
    <scope>NUCLEOTIDE SEQUENCE [LARGE SCALE GENOMIC DNA]</scope>
    <source>
        <strain evidence="8">CGMCC 1.3431</strain>
    </source>
</reference>
<feature type="chain" id="PRO_5011431547" evidence="5">
    <location>
        <begin position="38"/>
        <end position="802"/>
    </location>
</feature>
<proteinExistence type="inferred from homology"/>
<dbReference type="InterPro" id="IPR023346">
    <property type="entry name" value="Lysozyme-like_dom_sf"/>
</dbReference>
<dbReference type="GO" id="GO:0000270">
    <property type="term" value="P:peptidoglycan metabolic process"/>
    <property type="evidence" value="ECO:0007669"/>
    <property type="project" value="InterPro"/>
</dbReference>
<dbReference type="GO" id="GO:0008933">
    <property type="term" value="F:peptidoglycan lytic transglycosylase activity"/>
    <property type="evidence" value="ECO:0007669"/>
    <property type="project" value="InterPro"/>
</dbReference>
<dbReference type="Proteomes" id="UP000199150">
    <property type="component" value="Unassembled WGS sequence"/>
</dbReference>
<dbReference type="CDD" id="cd13401">
    <property type="entry name" value="Slt70-like"/>
    <property type="match status" value="1"/>
</dbReference>
<keyword evidence="8" id="KW-1185">Reference proteome</keyword>
<dbReference type="EMBL" id="FMTS01000001">
    <property type="protein sequence ID" value="SCW30234.1"/>
    <property type="molecule type" value="Genomic_DNA"/>
</dbReference>
<evidence type="ECO:0000256" key="4">
    <source>
        <dbReference type="SAM" id="MobiDB-lite"/>
    </source>
</evidence>
<feature type="signal peptide" evidence="5">
    <location>
        <begin position="1"/>
        <end position="37"/>
    </location>
</feature>
<organism evidence="7 8">
    <name type="scientific">Asticcacaulis taihuensis</name>
    <dbReference type="NCBI Taxonomy" id="260084"/>
    <lineage>
        <taxon>Bacteria</taxon>
        <taxon>Pseudomonadati</taxon>
        <taxon>Pseudomonadota</taxon>
        <taxon>Alphaproteobacteria</taxon>
        <taxon>Caulobacterales</taxon>
        <taxon>Caulobacteraceae</taxon>
        <taxon>Asticcacaulis</taxon>
    </lineage>
</organism>
<dbReference type="AlphaFoldDB" id="A0A1G4PD88"/>
<dbReference type="SUPFAM" id="SSF48435">
    <property type="entry name" value="Bacterial muramidases"/>
    <property type="match status" value="1"/>
</dbReference>
<dbReference type="InterPro" id="IPR000189">
    <property type="entry name" value="Transglyc_AS"/>
</dbReference>
<dbReference type="Gene3D" id="1.25.20.10">
    <property type="entry name" value="Bacterial muramidases"/>
    <property type="match status" value="1"/>
</dbReference>
<evidence type="ECO:0000256" key="5">
    <source>
        <dbReference type="SAM" id="SignalP"/>
    </source>
</evidence>
<evidence type="ECO:0000256" key="2">
    <source>
        <dbReference type="ARBA" id="ARBA00009387"/>
    </source>
</evidence>
<feature type="compositionally biased region" description="Pro residues" evidence="4">
    <location>
        <begin position="766"/>
        <end position="778"/>
    </location>
</feature>
<dbReference type="GO" id="GO:0016020">
    <property type="term" value="C:membrane"/>
    <property type="evidence" value="ECO:0007669"/>
    <property type="project" value="InterPro"/>
</dbReference>